<keyword evidence="2" id="KW-1133">Transmembrane helix</keyword>
<name>U7D3P6_9BACT</name>
<dbReference type="InterPro" id="IPR011055">
    <property type="entry name" value="Dup_hybrid_motif"/>
</dbReference>
<gene>
    <name evidence="4" type="ORF">CALK_2010</name>
</gene>
<dbReference type="EMBL" id="ASJR01000019">
    <property type="protein sequence ID" value="ERP31129.1"/>
    <property type="molecule type" value="Genomic_DNA"/>
</dbReference>
<dbReference type="STRING" id="1313304.CALK_2010"/>
<dbReference type="PANTHER" id="PTHR21666:SF289">
    <property type="entry name" value="L-ALA--D-GLU ENDOPEPTIDASE"/>
    <property type="match status" value="1"/>
</dbReference>
<evidence type="ECO:0000256" key="1">
    <source>
        <dbReference type="ARBA" id="ARBA00022729"/>
    </source>
</evidence>
<accession>U7D3P6</accession>
<reference evidence="4 5" key="1">
    <citation type="journal article" date="2013" name="Environ. Microbiol.">
        <title>Genome analysis of Chitinivibrio alkaliphilus gen. nov., sp. nov., a novel extremely haloalkaliphilic anaerobic chitinolytic bacterium from the candidate phylum Termite Group 3.</title>
        <authorList>
            <person name="Sorokin D.Y."/>
            <person name="Gumerov V.M."/>
            <person name="Rakitin A.L."/>
            <person name="Beletsky A.V."/>
            <person name="Damste J.S."/>
            <person name="Muyzer G."/>
            <person name="Mardanov A.V."/>
            <person name="Ravin N.V."/>
        </authorList>
    </citation>
    <scope>NUCLEOTIDE SEQUENCE [LARGE SCALE GENOMIC DNA]</scope>
    <source>
        <strain evidence="4 5">ACht1</strain>
    </source>
</reference>
<keyword evidence="2" id="KW-0472">Membrane</keyword>
<dbReference type="RefSeq" id="WP_022637428.1">
    <property type="nucleotide sequence ID" value="NZ_ASJR01000019.1"/>
</dbReference>
<dbReference type="CDD" id="cd12797">
    <property type="entry name" value="M23_peptidase"/>
    <property type="match status" value="1"/>
</dbReference>
<feature type="transmembrane region" description="Helical" evidence="2">
    <location>
        <begin position="29"/>
        <end position="51"/>
    </location>
</feature>
<dbReference type="eggNOG" id="COG0739">
    <property type="taxonomic scope" value="Bacteria"/>
</dbReference>
<comment type="caution">
    <text evidence="4">The sequence shown here is derived from an EMBL/GenBank/DDBJ whole genome shotgun (WGS) entry which is preliminary data.</text>
</comment>
<dbReference type="InterPro" id="IPR050570">
    <property type="entry name" value="Cell_wall_metabolism_enzyme"/>
</dbReference>
<dbReference type="SUPFAM" id="SSF51261">
    <property type="entry name" value="Duplicated hybrid motif"/>
    <property type="match status" value="1"/>
</dbReference>
<keyword evidence="5" id="KW-1185">Reference proteome</keyword>
<dbReference type="Proteomes" id="UP000017148">
    <property type="component" value="Unassembled WGS sequence"/>
</dbReference>
<dbReference type="Pfam" id="PF01551">
    <property type="entry name" value="Peptidase_M23"/>
    <property type="match status" value="1"/>
</dbReference>
<proteinExistence type="predicted"/>
<sequence>MKNKTYHILVYGDSGEQLRSYTVTKGRLLFAKTALVLYGVFLATLLLYVFLHATDLRHYRAHRSYYDSLAYVDTRIDSLVGQLIEINRYSQYIRMAALTTGDSLMPTLEEYFSDEELIKELSAAGMDTDFEYVPSLRPVMGAVSQHFSEEHPAIDISASQGAMIRATASGVVARKYFHEYLGNVIEIDHSNGYVSLYAHCESILVNLRSRVTKGDPIALVGNTGKGSRGPHLHFAIEKDGTPVDPKKMVF</sequence>
<dbReference type="OrthoDB" id="9805070at2"/>
<dbReference type="Gene3D" id="2.70.70.10">
    <property type="entry name" value="Glucose Permease (Domain IIA)"/>
    <property type="match status" value="1"/>
</dbReference>
<keyword evidence="2" id="KW-0812">Transmembrane</keyword>
<protein>
    <submittedName>
        <fullName evidence="4">Peptidase M23</fullName>
    </submittedName>
</protein>
<evidence type="ECO:0000313" key="4">
    <source>
        <dbReference type="EMBL" id="ERP31129.1"/>
    </source>
</evidence>
<keyword evidence="1" id="KW-0732">Signal</keyword>
<dbReference type="AlphaFoldDB" id="U7D3P6"/>
<evidence type="ECO:0000256" key="2">
    <source>
        <dbReference type="SAM" id="Phobius"/>
    </source>
</evidence>
<dbReference type="InterPro" id="IPR016047">
    <property type="entry name" value="M23ase_b-sheet_dom"/>
</dbReference>
<dbReference type="GO" id="GO:0004222">
    <property type="term" value="F:metalloendopeptidase activity"/>
    <property type="evidence" value="ECO:0007669"/>
    <property type="project" value="TreeGrafter"/>
</dbReference>
<evidence type="ECO:0000313" key="5">
    <source>
        <dbReference type="Proteomes" id="UP000017148"/>
    </source>
</evidence>
<feature type="domain" description="M23ase beta-sheet core" evidence="3">
    <location>
        <begin position="150"/>
        <end position="245"/>
    </location>
</feature>
<dbReference type="PANTHER" id="PTHR21666">
    <property type="entry name" value="PEPTIDASE-RELATED"/>
    <property type="match status" value="1"/>
</dbReference>
<organism evidence="4 5">
    <name type="scientific">Chitinivibrio alkaliphilus ACht1</name>
    <dbReference type="NCBI Taxonomy" id="1313304"/>
    <lineage>
        <taxon>Bacteria</taxon>
        <taxon>Pseudomonadati</taxon>
        <taxon>Fibrobacterota</taxon>
        <taxon>Chitinivibrionia</taxon>
        <taxon>Chitinivibrionales</taxon>
        <taxon>Chitinivibrionaceae</taxon>
        <taxon>Chitinivibrio</taxon>
    </lineage>
</organism>
<evidence type="ECO:0000259" key="3">
    <source>
        <dbReference type="Pfam" id="PF01551"/>
    </source>
</evidence>